<dbReference type="PROSITE" id="PS51257">
    <property type="entry name" value="PROKAR_LIPOPROTEIN"/>
    <property type="match status" value="1"/>
</dbReference>
<sequence>MKNVFLLVGTLLTIGTVACGPQDPLSDEVPGLLTSTESELSASNCTQLTPTSVIVSGSESSNPGTNALDNNLDTRWSNLGKGSFIDFDLGSEKSVSGAAIAWHLGTTQINNFLLQTTLDGINYTQVYSGRNSATLAAETYTFPARTARRLRISVLGNNLNNWASIAEARPCAGSVSTPPAASVVWRGDFETGNLTQWTREQEVSADRLQIVTSPVRQGGYALKATVKQGDDPIDASGNRNEMVRLTYEPANSEYYYRWSTMFPSDFPSPATWQLFTQWHHTGSSGSPPVEFAVNNGNIILYCRSTEVWRTPLVRGVWNDFVFHVKWSPSSSTGFVELYHQGRLVLPKRYCATQFSGQVNYLKVGLYRNSSISQTGVVYHDNWLMGRSLSDVMP</sequence>
<dbReference type="PATRIC" id="fig|394096.3.peg.8542"/>
<protein>
    <submittedName>
        <fullName evidence="2">F5/8 type C domain protein</fullName>
    </submittedName>
</protein>
<dbReference type="OrthoDB" id="5490819at2"/>
<evidence type="ECO:0000259" key="1">
    <source>
        <dbReference type="PROSITE" id="PS50022"/>
    </source>
</evidence>
<dbReference type="InterPro" id="IPR025975">
    <property type="entry name" value="Polysacc_lyase"/>
</dbReference>
<dbReference type="Gene3D" id="2.60.120.260">
    <property type="entry name" value="Galactose-binding domain-like"/>
    <property type="match status" value="1"/>
</dbReference>
<dbReference type="RefSeq" id="WP_044198883.1">
    <property type="nucleotide sequence ID" value="NZ_JMCB01000028.1"/>
</dbReference>
<accession>A0A085VZN7</accession>
<organism evidence="2 3">
    <name type="scientific">Hyalangium minutum</name>
    <dbReference type="NCBI Taxonomy" id="394096"/>
    <lineage>
        <taxon>Bacteria</taxon>
        <taxon>Pseudomonadati</taxon>
        <taxon>Myxococcota</taxon>
        <taxon>Myxococcia</taxon>
        <taxon>Myxococcales</taxon>
        <taxon>Cystobacterineae</taxon>
        <taxon>Archangiaceae</taxon>
        <taxon>Hyalangium</taxon>
    </lineage>
</organism>
<dbReference type="Pfam" id="PF14099">
    <property type="entry name" value="Polysacc_lyase"/>
    <property type="match status" value="1"/>
</dbReference>
<dbReference type="Gene3D" id="2.60.120.200">
    <property type="match status" value="1"/>
</dbReference>
<feature type="domain" description="F5/8 type C" evidence="1">
    <location>
        <begin position="35"/>
        <end position="171"/>
    </location>
</feature>
<dbReference type="InterPro" id="IPR008979">
    <property type="entry name" value="Galactose-bd-like_sf"/>
</dbReference>
<dbReference type="PROSITE" id="PS50022">
    <property type="entry name" value="FA58C_3"/>
    <property type="match status" value="1"/>
</dbReference>
<reference evidence="2 3" key="1">
    <citation type="submission" date="2014-04" db="EMBL/GenBank/DDBJ databases">
        <title>Genome assembly of Hyalangium minutum DSM 14724.</title>
        <authorList>
            <person name="Sharma G."/>
            <person name="Subramanian S."/>
        </authorList>
    </citation>
    <scope>NUCLEOTIDE SEQUENCE [LARGE SCALE GENOMIC DNA]</scope>
    <source>
        <strain evidence="2 3">DSM 14724</strain>
    </source>
</reference>
<dbReference type="STRING" id="394096.DB31_4813"/>
<comment type="caution">
    <text evidence="2">The sequence shown here is derived from an EMBL/GenBank/DDBJ whole genome shotgun (WGS) entry which is preliminary data.</text>
</comment>
<dbReference type="Pfam" id="PF00754">
    <property type="entry name" value="F5_F8_type_C"/>
    <property type="match status" value="1"/>
</dbReference>
<dbReference type="Proteomes" id="UP000028725">
    <property type="component" value="Unassembled WGS sequence"/>
</dbReference>
<dbReference type="EMBL" id="JMCB01000028">
    <property type="protein sequence ID" value="KFE60900.1"/>
    <property type="molecule type" value="Genomic_DNA"/>
</dbReference>
<keyword evidence="3" id="KW-1185">Reference proteome</keyword>
<dbReference type="AlphaFoldDB" id="A0A085VZN7"/>
<name>A0A085VZN7_9BACT</name>
<gene>
    <name evidence="2" type="ORF">DB31_4813</name>
</gene>
<evidence type="ECO:0000313" key="3">
    <source>
        <dbReference type="Proteomes" id="UP000028725"/>
    </source>
</evidence>
<dbReference type="SUPFAM" id="SSF49785">
    <property type="entry name" value="Galactose-binding domain-like"/>
    <property type="match status" value="1"/>
</dbReference>
<proteinExistence type="predicted"/>
<evidence type="ECO:0000313" key="2">
    <source>
        <dbReference type="EMBL" id="KFE60900.1"/>
    </source>
</evidence>
<dbReference type="InterPro" id="IPR000421">
    <property type="entry name" value="FA58C"/>
</dbReference>